<dbReference type="Pfam" id="PF00850">
    <property type="entry name" value="Hist_deacetyl"/>
    <property type="match status" value="1"/>
</dbReference>
<reference evidence="4 5" key="1">
    <citation type="submission" date="2019-04" db="EMBL/GenBank/DDBJ databases">
        <title>Comparative genomics and transcriptomics to analyze fruiting body development in filamentous ascomycetes.</title>
        <authorList>
            <consortium name="DOE Joint Genome Institute"/>
            <person name="Lutkenhaus R."/>
            <person name="Traeger S."/>
            <person name="Breuer J."/>
            <person name="Kuo A."/>
            <person name="Lipzen A."/>
            <person name="Pangilinan J."/>
            <person name="Dilworth D."/>
            <person name="Sandor L."/>
            <person name="Poggeler S."/>
            <person name="Barry K."/>
            <person name="Grigoriev I.V."/>
            <person name="Nowrousian M."/>
        </authorList>
    </citation>
    <scope>NUCLEOTIDE SEQUENCE [LARGE SCALE GENOMIC DNA]</scope>
    <source>
        <strain evidence="4 5">CBS 389.68</strain>
    </source>
</reference>
<dbReference type="InterPro" id="IPR037138">
    <property type="entry name" value="His_deacetylse_dom_sf"/>
</dbReference>
<evidence type="ECO:0000313" key="4">
    <source>
        <dbReference type="EMBL" id="TGZ78430.1"/>
    </source>
</evidence>
<feature type="compositionally biased region" description="Low complexity" evidence="2">
    <location>
        <begin position="749"/>
        <end position="772"/>
    </location>
</feature>
<evidence type="ECO:0000256" key="2">
    <source>
        <dbReference type="SAM" id="MobiDB-lite"/>
    </source>
</evidence>
<dbReference type="AlphaFoldDB" id="A0A4S2MMW1"/>
<evidence type="ECO:0000313" key="5">
    <source>
        <dbReference type="Proteomes" id="UP000298138"/>
    </source>
</evidence>
<name>A0A4S2MMW1_9PEZI</name>
<dbReference type="PANTHER" id="PTHR47558:SF1">
    <property type="entry name" value="HISTONE DEACETYLASE HOS3"/>
    <property type="match status" value="1"/>
</dbReference>
<keyword evidence="5" id="KW-1185">Reference proteome</keyword>
<feature type="compositionally biased region" description="Low complexity" evidence="2">
    <location>
        <begin position="91"/>
        <end position="105"/>
    </location>
</feature>
<protein>
    <submittedName>
        <fullName evidence="4">Arginase/deacetylase</fullName>
    </submittedName>
</protein>
<keyword evidence="1" id="KW-0175">Coiled coil</keyword>
<accession>A0A4S2MMW1</accession>
<feature type="region of interest" description="Disordered" evidence="2">
    <location>
        <begin position="562"/>
        <end position="581"/>
    </location>
</feature>
<feature type="region of interest" description="Disordered" evidence="2">
    <location>
        <begin position="1012"/>
        <end position="1060"/>
    </location>
</feature>
<feature type="coiled-coil region" evidence="1">
    <location>
        <begin position="910"/>
        <end position="937"/>
    </location>
</feature>
<dbReference type="SUPFAM" id="SSF52768">
    <property type="entry name" value="Arginase/deacetylase"/>
    <property type="match status" value="1"/>
</dbReference>
<feature type="compositionally biased region" description="Gly residues" evidence="2">
    <location>
        <begin position="1041"/>
        <end position="1052"/>
    </location>
</feature>
<feature type="compositionally biased region" description="Basic and acidic residues" evidence="2">
    <location>
        <begin position="836"/>
        <end position="856"/>
    </location>
</feature>
<dbReference type="InterPro" id="IPR023696">
    <property type="entry name" value="Ureohydrolase_dom_sf"/>
</dbReference>
<feature type="compositionally biased region" description="Low complexity" evidence="2">
    <location>
        <begin position="788"/>
        <end position="803"/>
    </location>
</feature>
<dbReference type="PRINTS" id="PR01270">
    <property type="entry name" value="HDASUPER"/>
</dbReference>
<feature type="compositionally biased region" description="Low complexity" evidence="2">
    <location>
        <begin position="570"/>
        <end position="581"/>
    </location>
</feature>
<gene>
    <name evidence="4" type="ORF">EX30DRAFT_322418</name>
</gene>
<organism evidence="4 5">
    <name type="scientific">Ascodesmis nigricans</name>
    <dbReference type="NCBI Taxonomy" id="341454"/>
    <lineage>
        <taxon>Eukaryota</taxon>
        <taxon>Fungi</taxon>
        <taxon>Dikarya</taxon>
        <taxon>Ascomycota</taxon>
        <taxon>Pezizomycotina</taxon>
        <taxon>Pezizomycetes</taxon>
        <taxon>Pezizales</taxon>
        <taxon>Ascodesmidaceae</taxon>
        <taxon>Ascodesmis</taxon>
    </lineage>
</organism>
<sequence length="1060" mass="114504">MPLQRSPSTIPPDRSIPPSSSSPSTSDLSRSLSRLSLRASPRSGPNTLSRRASLQFDHIALTTPNSPISGDTTHRGLSRTPSTPNIRKRASMSSLPSSTPTASSTLRRKSSMMSIRHSPPESVAEEPPEKQRLEPPPQDPYAVVTVILQDDCYGHRYSRPRTSAKELESIVERPERIAAAVLGVSVLQVKAGRGAVRVVKSERREALTIPEVGLVHAHSVGKGKTWPDELGALCDAATEKLKRGEVEIPKTYHAGDLYLSKGSRRALEGSIGAIFDGVDLVMGGEGEGGRRRRAFVCIRPPGHHCGESTPSGFCFLNNIHLAIAHAARHYGLTHAVILDFDLHHGDGSQAITWSLNDLATRRPSSSKSKSKRTGPSFQIPTIGYFSMHDINSFPCESGVAETIRNASINLEGAHNQWIRNIHLTPYTTNDEFWDLYNSRYSGLITSARRFLLHHQKLTSTQHRAFKPAIFLSAGFDASEHETPGMQRHAVNIPTDFFARFTADAVDLSESLCSGRILSILEGGYSDRAITSGVLSHLAGLSCTPPDRARFIPPSLTVTPGSRNSYHSYHSTASPSPTDPSALPYDPQWWSQEALDTLFRHVVKMTPGASNPPSSPTGDKNFMSATAASSAKIALHPRRVSSRIELQEKVKVVTPWEVAAWELRERWVPVFEGSKPIPAVEKVKKTGTRHSIAVPPSTMTLRARKPVVVAGAEEGRRKTLGPEAMASATAKVSRAPSRASKLPPSVSPVAKGKQTAATTTPTKKETVLAQTRTSARRTSTHPHSPPPTGSVTSPSHPSSPVVVVNRKPGASESDSQALDTLANGIQRIKLTYKNADRDRERECELAHRHSTHHDHTNQNHNQNPNQKHTEQIPHTEHIDPEAELNRIRKSALGGELGGDIGIDTTMTADTADTATAQILALEREKALLELSLAEARRRITSQPLVAQPPVQIPAQDTVTPASVTAPKPQSPQSIAAEMNPGDGAQMQTLTHRKPSGGSGIKALAERFQLASFGERGRGGDQTWHGKGAGEIKFSNSSPVASGGHGANGGNGEKGPGEENRK</sequence>
<feature type="compositionally biased region" description="Low complexity" evidence="2">
    <location>
        <begin position="1"/>
        <end position="43"/>
    </location>
</feature>
<feature type="region of interest" description="Disordered" evidence="2">
    <location>
        <begin position="836"/>
        <end position="870"/>
    </location>
</feature>
<feature type="domain" description="Histone deacetylase" evidence="3">
    <location>
        <begin position="250"/>
        <end position="539"/>
    </location>
</feature>
<dbReference type="PANTHER" id="PTHR47558">
    <property type="entry name" value="HISTONE DEACETYLASE HOS3"/>
    <property type="match status" value="1"/>
</dbReference>
<feature type="region of interest" description="Disordered" evidence="2">
    <location>
        <begin position="1"/>
        <end position="139"/>
    </location>
</feature>
<dbReference type="InterPro" id="IPR023801">
    <property type="entry name" value="His_deacetylse_dom"/>
</dbReference>
<dbReference type="Gene3D" id="3.40.800.20">
    <property type="entry name" value="Histone deacetylase domain"/>
    <property type="match status" value="1"/>
</dbReference>
<dbReference type="GO" id="GO:0010468">
    <property type="term" value="P:regulation of gene expression"/>
    <property type="evidence" value="ECO:0007669"/>
    <property type="project" value="UniProtKB-ARBA"/>
</dbReference>
<dbReference type="OrthoDB" id="5232919at2759"/>
<dbReference type="GO" id="GO:0005634">
    <property type="term" value="C:nucleus"/>
    <property type="evidence" value="ECO:0007669"/>
    <property type="project" value="TreeGrafter"/>
</dbReference>
<evidence type="ECO:0000259" key="3">
    <source>
        <dbReference type="Pfam" id="PF00850"/>
    </source>
</evidence>
<dbReference type="InParanoid" id="A0A4S2MMW1"/>
<feature type="region of interest" description="Disordered" evidence="2">
    <location>
        <begin position="711"/>
        <end position="817"/>
    </location>
</feature>
<dbReference type="Proteomes" id="UP000298138">
    <property type="component" value="Unassembled WGS sequence"/>
</dbReference>
<proteinExistence type="predicted"/>
<dbReference type="InterPro" id="IPR000286">
    <property type="entry name" value="HDACs"/>
</dbReference>
<dbReference type="GO" id="GO:0004407">
    <property type="term" value="F:histone deacetylase activity"/>
    <property type="evidence" value="ECO:0007669"/>
    <property type="project" value="TreeGrafter"/>
</dbReference>
<dbReference type="InterPro" id="IPR053244">
    <property type="entry name" value="HDAC_HD_type_1"/>
</dbReference>
<dbReference type="STRING" id="341454.A0A4S2MMW1"/>
<feature type="compositionally biased region" description="Polar residues" evidence="2">
    <location>
        <begin position="62"/>
        <end position="71"/>
    </location>
</feature>
<dbReference type="EMBL" id="ML220141">
    <property type="protein sequence ID" value="TGZ78430.1"/>
    <property type="molecule type" value="Genomic_DNA"/>
</dbReference>
<evidence type="ECO:0000256" key="1">
    <source>
        <dbReference type="SAM" id="Coils"/>
    </source>
</evidence>